<evidence type="ECO:0000256" key="2">
    <source>
        <dbReference type="SAM" id="Phobius"/>
    </source>
</evidence>
<proteinExistence type="predicted"/>
<feature type="transmembrane region" description="Helical" evidence="2">
    <location>
        <begin position="83"/>
        <end position="104"/>
    </location>
</feature>
<dbReference type="AlphaFoldDB" id="A0A9W8V9I5"/>
<evidence type="ECO:0000313" key="3">
    <source>
        <dbReference type="EMBL" id="KAJ4244981.1"/>
    </source>
</evidence>
<accession>A0A9W8V9I5</accession>
<evidence type="ECO:0000256" key="1">
    <source>
        <dbReference type="SAM" id="MobiDB-lite"/>
    </source>
</evidence>
<protein>
    <submittedName>
        <fullName evidence="3">Uncharacterized protein</fullName>
    </submittedName>
</protein>
<sequence length="205" mass="23414">MTVKACTPSYESWWYSDTARYEYLTSDVFWSLAILIIADFWWSAKQLDSFPDNEKEAKEQSASPPKQSGFWLKDRITSRLRQYLALLVTSLIIPLQLLHGSWVLKSAWRITFGLVRRTYPSIKPRMLGFVIYSPVTAIILLGWAAVLTAGVTFVVTQILLIIKLWEMKPNNSGVLALPREINDKADGDGDWDKVGNNEREDKKNA</sequence>
<keyword evidence="2" id="KW-1133">Transmembrane helix</keyword>
<feature type="transmembrane region" description="Helical" evidence="2">
    <location>
        <begin position="129"/>
        <end position="162"/>
    </location>
</feature>
<keyword evidence="2" id="KW-0812">Transmembrane</keyword>
<keyword evidence="4" id="KW-1185">Reference proteome</keyword>
<keyword evidence="2" id="KW-0472">Membrane</keyword>
<organism evidence="3 4">
    <name type="scientific">Fusarium torreyae</name>
    <dbReference type="NCBI Taxonomy" id="1237075"/>
    <lineage>
        <taxon>Eukaryota</taxon>
        <taxon>Fungi</taxon>
        <taxon>Dikarya</taxon>
        <taxon>Ascomycota</taxon>
        <taxon>Pezizomycotina</taxon>
        <taxon>Sordariomycetes</taxon>
        <taxon>Hypocreomycetidae</taxon>
        <taxon>Hypocreales</taxon>
        <taxon>Nectriaceae</taxon>
        <taxon>Fusarium</taxon>
    </lineage>
</organism>
<feature type="region of interest" description="Disordered" evidence="1">
    <location>
        <begin position="181"/>
        <end position="205"/>
    </location>
</feature>
<comment type="caution">
    <text evidence="3">The sequence shown here is derived from an EMBL/GenBank/DDBJ whole genome shotgun (WGS) entry which is preliminary data.</text>
</comment>
<dbReference type="Proteomes" id="UP001152049">
    <property type="component" value="Unassembled WGS sequence"/>
</dbReference>
<dbReference type="EMBL" id="JAOQAZ010000048">
    <property type="protein sequence ID" value="KAJ4244981.1"/>
    <property type="molecule type" value="Genomic_DNA"/>
</dbReference>
<reference evidence="3" key="1">
    <citation type="submission" date="2022-09" db="EMBL/GenBank/DDBJ databases">
        <title>Fusarium specimens isolated from Avocado Roots.</title>
        <authorList>
            <person name="Stajich J."/>
            <person name="Roper C."/>
            <person name="Heimlech-Rivalta G."/>
        </authorList>
    </citation>
    <scope>NUCLEOTIDE SEQUENCE</scope>
    <source>
        <strain evidence="3">CF00136</strain>
    </source>
</reference>
<evidence type="ECO:0000313" key="4">
    <source>
        <dbReference type="Proteomes" id="UP001152049"/>
    </source>
</evidence>
<name>A0A9W8V9I5_9HYPO</name>
<dbReference type="OrthoDB" id="5081612at2759"/>
<gene>
    <name evidence="3" type="ORF">NW762_014187</name>
</gene>
<feature type="transmembrane region" description="Helical" evidence="2">
    <location>
        <begin position="23"/>
        <end position="42"/>
    </location>
</feature>